<sequence length="69" mass="8134">MPEPRWSRISPAELFPAAAEYSDRGRHASPSPDEPVYSQLVREWQSRGLMLPGQRDREWVELVVRQSWR</sequence>
<name>A0ABV6VJK1_9ACTN</name>
<proteinExistence type="predicted"/>
<dbReference type="EMBL" id="JBHEZX010000019">
    <property type="protein sequence ID" value="MFC1413909.1"/>
    <property type="molecule type" value="Genomic_DNA"/>
</dbReference>
<organism evidence="1 2">
    <name type="scientific">Streptacidiphilus alkalitolerans</name>
    <dbReference type="NCBI Taxonomy" id="3342712"/>
    <lineage>
        <taxon>Bacteria</taxon>
        <taxon>Bacillati</taxon>
        <taxon>Actinomycetota</taxon>
        <taxon>Actinomycetes</taxon>
        <taxon>Kitasatosporales</taxon>
        <taxon>Streptomycetaceae</taxon>
        <taxon>Streptacidiphilus</taxon>
    </lineage>
</organism>
<evidence type="ECO:0000313" key="2">
    <source>
        <dbReference type="Proteomes" id="UP001592582"/>
    </source>
</evidence>
<keyword evidence="2" id="KW-1185">Reference proteome</keyword>
<evidence type="ECO:0000313" key="1">
    <source>
        <dbReference type="EMBL" id="MFC1413909.1"/>
    </source>
</evidence>
<protein>
    <submittedName>
        <fullName evidence="1">Uncharacterized protein</fullName>
    </submittedName>
</protein>
<reference evidence="1 2" key="1">
    <citation type="submission" date="2024-09" db="EMBL/GenBank/DDBJ databases">
        <authorList>
            <person name="Lee S.D."/>
        </authorList>
    </citation>
    <scope>NUCLEOTIDE SEQUENCE [LARGE SCALE GENOMIC DNA]</scope>
    <source>
        <strain evidence="1 2">N1-1</strain>
    </source>
</reference>
<comment type="caution">
    <text evidence="1">The sequence shown here is derived from an EMBL/GenBank/DDBJ whole genome shotgun (WGS) entry which is preliminary data.</text>
</comment>
<gene>
    <name evidence="1" type="ORF">ACEZDG_32080</name>
</gene>
<dbReference type="Proteomes" id="UP001592582">
    <property type="component" value="Unassembled WGS sequence"/>
</dbReference>
<accession>A0ABV6VJK1</accession>